<dbReference type="EC" id="4.6.1.19" evidence="4"/>
<comment type="caution">
    <text evidence="4">The sequence shown here is derived from an EMBL/GenBank/DDBJ whole genome shotgun (WGS) entry which is preliminary data.</text>
</comment>
<name>A0A8S3SE13_MYTED</name>
<comment type="similarity">
    <text evidence="1 2">Belongs to the RNase T2 family.</text>
</comment>
<dbReference type="Gene3D" id="3.90.730.10">
    <property type="entry name" value="Ribonuclease T2-like"/>
    <property type="match status" value="1"/>
</dbReference>
<dbReference type="CDD" id="cd00374">
    <property type="entry name" value="RNase_T2"/>
    <property type="match status" value="1"/>
</dbReference>
<keyword evidence="5" id="KW-1185">Reference proteome</keyword>
<keyword evidence="4" id="KW-0456">Lyase</keyword>
<dbReference type="PANTHER" id="PTHR11240:SF22">
    <property type="entry name" value="RIBONUCLEASE T2"/>
    <property type="match status" value="1"/>
</dbReference>
<evidence type="ECO:0000313" key="5">
    <source>
        <dbReference type="Proteomes" id="UP000683360"/>
    </source>
</evidence>
<dbReference type="GO" id="GO:0033897">
    <property type="term" value="F:ribonuclease T2 activity"/>
    <property type="evidence" value="ECO:0007669"/>
    <property type="project" value="UniProtKB-EC"/>
</dbReference>
<feature type="coiled-coil region" evidence="3">
    <location>
        <begin position="16"/>
        <end position="43"/>
    </location>
</feature>
<dbReference type="Proteomes" id="UP000683360">
    <property type="component" value="Unassembled WGS sequence"/>
</dbReference>
<dbReference type="GO" id="GO:0005576">
    <property type="term" value="C:extracellular region"/>
    <property type="evidence" value="ECO:0007669"/>
    <property type="project" value="TreeGrafter"/>
</dbReference>
<evidence type="ECO:0000313" key="4">
    <source>
        <dbReference type="EMBL" id="CAG2219044.1"/>
    </source>
</evidence>
<dbReference type="AlphaFoldDB" id="A0A8S3SE13"/>
<dbReference type="PANTHER" id="PTHR11240">
    <property type="entry name" value="RIBONUCLEASE T2"/>
    <property type="match status" value="1"/>
</dbReference>
<dbReference type="GO" id="GO:0003723">
    <property type="term" value="F:RNA binding"/>
    <property type="evidence" value="ECO:0007669"/>
    <property type="project" value="InterPro"/>
</dbReference>
<gene>
    <name evidence="4" type="ORF">MEDL_32616</name>
</gene>
<evidence type="ECO:0000256" key="3">
    <source>
        <dbReference type="SAM" id="Coils"/>
    </source>
</evidence>
<sequence>MVQPTVTHYESGSVSNMSMEEKLRRLQSTVTELQAKMNSLNDYVGFTATSIRGWIPPGSIIPFRHIKTSYGVTSASQIESIGHFKAEQHGLYVVGVTVFTHEGGYYQICKNDAMISEVIIKHSEGSGTSFIVIELAVGSIISNLTDELQHAWLNIFRKSRPSDFWKHEWNTHGTCALSLNTTGTEYLFFRKALDLIKTYNASKFLNKVNITPSDTTPYVTKTIENILKKKLGVMPNLQCYRYKSQSGKRKTDLAEIRICMDKQFKLIKCPHGDSTLYWSRLSQTQSCRGGEIYIPEIKRN</sequence>
<protein>
    <submittedName>
        <fullName evidence="4">RNASET2</fullName>
        <ecNumber evidence="4">4.6.1.19</ecNumber>
    </submittedName>
</protein>
<evidence type="ECO:0000256" key="1">
    <source>
        <dbReference type="ARBA" id="ARBA00007469"/>
    </source>
</evidence>
<evidence type="ECO:0000256" key="2">
    <source>
        <dbReference type="RuleBase" id="RU004328"/>
    </source>
</evidence>
<dbReference type="Pfam" id="PF00445">
    <property type="entry name" value="Ribonuclease_T2"/>
    <property type="match status" value="1"/>
</dbReference>
<dbReference type="InterPro" id="IPR001568">
    <property type="entry name" value="RNase_T2-like"/>
</dbReference>
<proteinExistence type="inferred from homology"/>
<reference evidence="4" key="1">
    <citation type="submission" date="2021-03" db="EMBL/GenBank/DDBJ databases">
        <authorList>
            <person name="Bekaert M."/>
        </authorList>
    </citation>
    <scope>NUCLEOTIDE SEQUENCE</scope>
</reference>
<dbReference type="SUPFAM" id="SSF55895">
    <property type="entry name" value="Ribonuclease Rh-like"/>
    <property type="match status" value="1"/>
</dbReference>
<dbReference type="EMBL" id="CAJPWZ010001621">
    <property type="protein sequence ID" value="CAG2219044.1"/>
    <property type="molecule type" value="Genomic_DNA"/>
</dbReference>
<accession>A0A8S3SE13</accession>
<keyword evidence="3" id="KW-0175">Coiled coil</keyword>
<dbReference type="InterPro" id="IPR036430">
    <property type="entry name" value="RNase_T2-like_sf"/>
</dbReference>
<dbReference type="GO" id="GO:0006401">
    <property type="term" value="P:RNA catabolic process"/>
    <property type="evidence" value="ECO:0007669"/>
    <property type="project" value="TreeGrafter"/>
</dbReference>
<dbReference type="InterPro" id="IPR033130">
    <property type="entry name" value="RNase_T2_His_AS_2"/>
</dbReference>
<dbReference type="OrthoDB" id="435754at2759"/>
<organism evidence="4 5">
    <name type="scientific">Mytilus edulis</name>
    <name type="common">Blue mussel</name>
    <dbReference type="NCBI Taxonomy" id="6550"/>
    <lineage>
        <taxon>Eukaryota</taxon>
        <taxon>Metazoa</taxon>
        <taxon>Spiralia</taxon>
        <taxon>Lophotrochozoa</taxon>
        <taxon>Mollusca</taxon>
        <taxon>Bivalvia</taxon>
        <taxon>Autobranchia</taxon>
        <taxon>Pteriomorphia</taxon>
        <taxon>Mytilida</taxon>
        <taxon>Mytiloidea</taxon>
        <taxon>Mytilidae</taxon>
        <taxon>Mytilinae</taxon>
        <taxon>Mytilus</taxon>
    </lineage>
</organism>
<dbReference type="PROSITE" id="PS00531">
    <property type="entry name" value="RNASE_T2_2"/>
    <property type="match status" value="1"/>
</dbReference>